<keyword evidence="1" id="KW-0812">Transmembrane</keyword>
<dbReference type="AlphaFoldDB" id="A0AA39XBG2"/>
<evidence type="ECO:0000256" key="1">
    <source>
        <dbReference type="SAM" id="Phobius"/>
    </source>
</evidence>
<evidence type="ECO:0000313" key="3">
    <source>
        <dbReference type="Proteomes" id="UP001174934"/>
    </source>
</evidence>
<keyword evidence="3" id="KW-1185">Reference proteome</keyword>
<gene>
    <name evidence="2" type="ORF">B0T17DRAFT_233366</name>
</gene>
<accession>A0AA39XBG2</accession>
<reference evidence="2" key="1">
    <citation type="submission" date="2023-06" db="EMBL/GenBank/DDBJ databases">
        <title>Genome-scale phylogeny and comparative genomics of the fungal order Sordariales.</title>
        <authorList>
            <consortium name="Lawrence Berkeley National Laboratory"/>
            <person name="Hensen N."/>
            <person name="Bonometti L."/>
            <person name="Westerberg I."/>
            <person name="Brannstrom I.O."/>
            <person name="Guillou S."/>
            <person name="Cros-Aarteil S."/>
            <person name="Calhoun S."/>
            <person name="Haridas S."/>
            <person name="Kuo A."/>
            <person name="Mondo S."/>
            <person name="Pangilinan J."/>
            <person name="Riley R."/>
            <person name="LaButti K."/>
            <person name="Andreopoulos B."/>
            <person name="Lipzen A."/>
            <person name="Chen C."/>
            <person name="Yanf M."/>
            <person name="Daum C."/>
            <person name="Ng V."/>
            <person name="Clum A."/>
            <person name="Steindorff A."/>
            <person name="Ohm R."/>
            <person name="Martin F."/>
            <person name="Silar P."/>
            <person name="Natvig D."/>
            <person name="Lalanne C."/>
            <person name="Gautier V."/>
            <person name="Ament-velasquez S.L."/>
            <person name="Kruys A."/>
            <person name="Hutchinson M.I."/>
            <person name="Powell A.J."/>
            <person name="Barry K."/>
            <person name="Miller A.N."/>
            <person name="Grigoriev I.V."/>
            <person name="Debuchy R."/>
            <person name="Gladieux P."/>
            <person name="Thoren M.H."/>
            <person name="Johannesson H."/>
        </authorList>
    </citation>
    <scope>NUCLEOTIDE SEQUENCE</scope>
    <source>
        <strain evidence="2">SMH3391-2</strain>
    </source>
</reference>
<name>A0AA39XBG2_9PEZI</name>
<organism evidence="2 3">
    <name type="scientific">Bombardia bombarda</name>
    <dbReference type="NCBI Taxonomy" id="252184"/>
    <lineage>
        <taxon>Eukaryota</taxon>
        <taxon>Fungi</taxon>
        <taxon>Dikarya</taxon>
        <taxon>Ascomycota</taxon>
        <taxon>Pezizomycotina</taxon>
        <taxon>Sordariomycetes</taxon>
        <taxon>Sordariomycetidae</taxon>
        <taxon>Sordariales</taxon>
        <taxon>Lasiosphaeriaceae</taxon>
        <taxon>Bombardia</taxon>
    </lineage>
</organism>
<comment type="caution">
    <text evidence="2">The sequence shown here is derived from an EMBL/GenBank/DDBJ whole genome shotgun (WGS) entry which is preliminary data.</text>
</comment>
<dbReference type="EMBL" id="JAULSR010000002">
    <property type="protein sequence ID" value="KAK0630857.1"/>
    <property type="molecule type" value="Genomic_DNA"/>
</dbReference>
<feature type="transmembrane region" description="Helical" evidence="1">
    <location>
        <begin position="856"/>
        <end position="876"/>
    </location>
</feature>
<sequence>MITIKSQAECMTNLVPAASVPAEKRFVAFLDASSNPALLSLSNDGQLNLVLDHTGIPTIVDFGQKIGIDNTHPVVAFDARQTSDGRISIVVATDEGGGNYGLYLVASLAPENLEKDKLPDNTIIRNTQPLPIIYELYMSDFTKNGKPLVFLAFHPPDKITKESQLGFVNVVLDTNTGNLALAVDTTWKLATNPEAILAVTFGTCRVGSGAFVLYQSSAGLKLQFRTFGGHNFVVEPVCPSGATCLATYIDPKTSHSVLLVGGDQVTQLTSQQYCSPSTPGTTIIDSSAVPGLRGLHASIALQTVAIWFTTKTDSAYCYTADTASITSGQLVPILAEGLGGKLSGLLQVLSETDQVVVKTLLSADHKGNVTLLQQAPDTKIWRKRPFYASSRVHNLPLHGHAVRFQPIPQNLNKDEQQAITFCKLRLISTGYLRVVVNGQVAAITADGGWFQTGADGSVTVFSESKDVPSTMVHVVGLKTSDGIDMDISVDGTSDPTEQLVSKLRAIKTGRDLLNAKTQTGEYLVPQGSISTADAGKAVDALHTLIDHLDEKKAKMALDVQKHGVIRSQGDVFGILDDVWEAFNYVEEKVEEAAEWVVQRVDDAIQLSVTLLGEVYEFVTTTIDSVKKAISWVLAKVTIGIKKIIAFAGFLFNWDDILQTSDNFTALFEAGLAFSQNKLLTLNRDTKAWIETLRKTISNTAVIQEVPVTDQDVKDIPTNPNTEIMHGTPYNFSSFQLSHGGALSGATVPDTEEGGGFTDLGDLLKKEFDKIGNYVFNISGDLMSLLTGTFDTNKIIAAIGQETIDLALGMLEDIVDAILGALNDVLTLVESLGNYELEVPIFTALWKRMTGGRPLTLVSFFSLVFAIPATILYKIMWGVKPPALKGRLTGETFGLYLDGKPIPGDPDFTMDLRGFVPASDLVTTHISSEISLVFGIMADLNPAGGAFAGTDLAASGLYQYQYYEKARARAALGGGGGPGTELLSLPAPLKKIWDFLDGGVTDAFTIWNNMPPVETDNDTQHRLRWVSGQVCHQEIQLQGRRPF</sequence>
<proteinExistence type="predicted"/>
<evidence type="ECO:0000313" key="2">
    <source>
        <dbReference type="EMBL" id="KAK0630857.1"/>
    </source>
</evidence>
<keyword evidence="1" id="KW-1133">Transmembrane helix</keyword>
<dbReference type="Proteomes" id="UP001174934">
    <property type="component" value="Unassembled WGS sequence"/>
</dbReference>
<protein>
    <submittedName>
        <fullName evidence="2">Uncharacterized protein</fullName>
    </submittedName>
</protein>
<keyword evidence="1" id="KW-0472">Membrane</keyword>